<accession>A0A397TS21</accession>
<comment type="caution">
    <text evidence="2">The sequence shown here is derived from an EMBL/GenBank/DDBJ whole genome shotgun (WGS) entry which is preliminary data.</text>
</comment>
<sequence>VNQHMKSYKHKILISCLFGHCPTLITIVRVDKSAELPTHIESAFCGFNSKLFNAVWETIGITNSAIIVSAYTSYMLI</sequence>
<evidence type="ECO:0000313" key="3">
    <source>
        <dbReference type="Proteomes" id="UP000266673"/>
    </source>
</evidence>
<gene>
    <name evidence="2" type="ORF">C2G38_2128718</name>
</gene>
<organism evidence="2 3">
    <name type="scientific">Gigaspora rosea</name>
    <dbReference type="NCBI Taxonomy" id="44941"/>
    <lineage>
        <taxon>Eukaryota</taxon>
        <taxon>Fungi</taxon>
        <taxon>Fungi incertae sedis</taxon>
        <taxon>Mucoromycota</taxon>
        <taxon>Glomeromycotina</taxon>
        <taxon>Glomeromycetes</taxon>
        <taxon>Diversisporales</taxon>
        <taxon>Gigasporaceae</taxon>
        <taxon>Gigaspora</taxon>
    </lineage>
</organism>
<dbReference type="EMBL" id="QKWP01003431">
    <property type="protein sequence ID" value="RIB00955.1"/>
    <property type="molecule type" value="Genomic_DNA"/>
</dbReference>
<feature type="non-terminal residue" evidence="2">
    <location>
        <position position="1"/>
    </location>
</feature>
<dbReference type="AlphaFoldDB" id="A0A397TS21"/>
<reference evidence="2 3" key="1">
    <citation type="submission" date="2018-06" db="EMBL/GenBank/DDBJ databases">
        <title>Comparative genomics reveals the genomic features of Rhizophagus irregularis, R. cerebriforme, R. diaphanum and Gigaspora rosea, and their symbiotic lifestyle signature.</title>
        <authorList>
            <person name="Morin E."/>
            <person name="San Clemente H."/>
            <person name="Chen E.C.H."/>
            <person name="De La Providencia I."/>
            <person name="Hainaut M."/>
            <person name="Kuo A."/>
            <person name="Kohler A."/>
            <person name="Murat C."/>
            <person name="Tang N."/>
            <person name="Roy S."/>
            <person name="Loubradou J."/>
            <person name="Henrissat B."/>
            <person name="Grigoriev I.V."/>
            <person name="Corradi N."/>
            <person name="Roux C."/>
            <person name="Martin F.M."/>
        </authorList>
    </citation>
    <scope>NUCLEOTIDE SEQUENCE [LARGE SCALE GENOMIC DNA]</scope>
    <source>
        <strain evidence="2 3">DAOM 194757</strain>
    </source>
</reference>
<protein>
    <submittedName>
        <fullName evidence="2">Uncharacterized protein</fullName>
    </submittedName>
</protein>
<evidence type="ECO:0000313" key="2">
    <source>
        <dbReference type="EMBL" id="RIB00955.1"/>
    </source>
</evidence>
<keyword evidence="1" id="KW-1133">Transmembrane helix</keyword>
<keyword evidence="3" id="KW-1185">Reference proteome</keyword>
<dbReference type="Proteomes" id="UP000266673">
    <property type="component" value="Unassembled WGS sequence"/>
</dbReference>
<keyword evidence="1" id="KW-0472">Membrane</keyword>
<evidence type="ECO:0000256" key="1">
    <source>
        <dbReference type="SAM" id="Phobius"/>
    </source>
</evidence>
<keyword evidence="1" id="KW-0812">Transmembrane</keyword>
<feature type="transmembrane region" description="Helical" evidence="1">
    <location>
        <begin position="12"/>
        <end position="30"/>
    </location>
</feature>
<name>A0A397TS21_9GLOM</name>
<proteinExistence type="predicted"/>